<gene>
    <name evidence="3" type="ORF">A7P85_06945</name>
</gene>
<protein>
    <recommendedName>
        <fullName evidence="5">DUF4410 domain-containing protein</fullName>
    </recommendedName>
</protein>
<feature type="chain" id="PRO_5008395740" description="DUF4410 domain-containing protein" evidence="2">
    <location>
        <begin position="20"/>
        <end position="173"/>
    </location>
</feature>
<evidence type="ECO:0000256" key="1">
    <source>
        <dbReference type="SAM" id="MobiDB-lite"/>
    </source>
</evidence>
<sequence length="173" mass="18467">MFRRLTAIAALLIVGQTYAQSFIADTIPYSPEAKVADRIRQECTDLGANFSRKIIEQAKAGGIELQATGADSLAGQPNRLDVQITDARSYGSAFTGHYKSMHIRLTRYENGQQTATTELSRRSLGGMGGMFKSSCSVLERVTDTLAKDTAAWLKSPADTSATPAASEASGAAQ</sequence>
<evidence type="ECO:0008006" key="5">
    <source>
        <dbReference type="Google" id="ProtNLM"/>
    </source>
</evidence>
<keyword evidence="2" id="KW-0732">Signal</keyword>
<reference evidence="4" key="1">
    <citation type="submission" date="2016-05" db="EMBL/GenBank/DDBJ databases">
        <title>Draft genome of Corynebacterium afermentans subsp. afermentans LCDC 88199T.</title>
        <authorList>
            <person name="Bernier A.-M."/>
            <person name="Bernard K."/>
        </authorList>
    </citation>
    <scope>NUCLEOTIDE SEQUENCE [LARGE SCALE GENOMIC DNA]</scope>
    <source>
        <strain evidence="4">NML01-0328</strain>
    </source>
</reference>
<dbReference type="AlphaFoldDB" id="A0A1A9RD06"/>
<name>A0A1A9RD06_EIKCO</name>
<feature type="signal peptide" evidence="2">
    <location>
        <begin position="1"/>
        <end position="19"/>
    </location>
</feature>
<comment type="caution">
    <text evidence="3">The sequence shown here is derived from an EMBL/GenBank/DDBJ whole genome shotgun (WGS) entry which is preliminary data.</text>
</comment>
<accession>A0A1A9RD06</accession>
<evidence type="ECO:0000313" key="3">
    <source>
        <dbReference type="EMBL" id="OAM16143.1"/>
    </source>
</evidence>
<feature type="region of interest" description="Disordered" evidence="1">
    <location>
        <begin position="152"/>
        <end position="173"/>
    </location>
</feature>
<organism evidence="3 4">
    <name type="scientific">Eikenella corrodens</name>
    <dbReference type="NCBI Taxonomy" id="539"/>
    <lineage>
        <taxon>Bacteria</taxon>
        <taxon>Pseudomonadati</taxon>
        <taxon>Pseudomonadota</taxon>
        <taxon>Betaproteobacteria</taxon>
        <taxon>Neisseriales</taxon>
        <taxon>Neisseriaceae</taxon>
        <taxon>Eikenella</taxon>
    </lineage>
</organism>
<dbReference type="RefSeq" id="WP_064084584.1">
    <property type="nucleotide sequence ID" value="NZ_LXSF01000007.1"/>
</dbReference>
<dbReference type="Proteomes" id="UP000078003">
    <property type="component" value="Unassembled WGS sequence"/>
</dbReference>
<feature type="compositionally biased region" description="Low complexity" evidence="1">
    <location>
        <begin position="155"/>
        <end position="173"/>
    </location>
</feature>
<proteinExistence type="predicted"/>
<dbReference type="EMBL" id="LXSF01000007">
    <property type="protein sequence ID" value="OAM16143.1"/>
    <property type="molecule type" value="Genomic_DNA"/>
</dbReference>
<evidence type="ECO:0000256" key="2">
    <source>
        <dbReference type="SAM" id="SignalP"/>
    </source>
</evidence>
<evidence type="ECO:0000313" key="4">
    <source>
        <dbReference type="Proteomes" id="UP000078003"/>
    </source>
</evidence>